<evidence type="ECO:0000313" key="1">
    <source>
        <dbReference type="EMBL" id="JAP90324.1"/>
    </source>
</evidence>
<organism evidence="1">
    <name type="scientific">Trepomonas sp. PC1</name>
    <dbReference type="NCBI Taxonomy" id="1076344"/>
    <lineage>
        <taxon>Eukaryota</taxon>
        <taxon>Metamonada</taxon>
        <taxon>Diplomonadida</taxon>
        <taxon>Hexamitidae</taxon>
        <taxon>Hexamitinae</taxon>
        <taxon>Trepomonas</taxon>
    </lineage>
</organism>
<gene>
    <name evidence="1" type="ORF">TPC1_30181</name>
</gene>
<dbReference type="AlphaFoldDB" id="A0A146K373"/>
<dbReference type="EMBL" id="GDID01006282">
    <property type="protein sequence ID" value="JAP90324.1"/>
    <property type="molecule type" value="Transcribed_RNA"/>
</dbReference>
<feature type="non-terminal residue" evidence="1">
    <location>
        <position position="1"/>
    </location>
</feature>
<name>A0A146K373_9EUKA</name>
<reference evidence="1" key="1">
    <citation type="submission" date="2015-07" db="EMBL/GenBank/DDBJ databases">
        <title>Adaptation to a free-living lifestyle via gene acquisitions in the diplomonad Trepomonas sp. PC1.</title>
        <authorList>
            <person name="Xu F."/>
            <person name="Jerlstrom-Hultqvist J."/>
            <person name="Kolisko M."/>
            <person name="Simpson A.G.B."/>
            <person name="Roger A.J."/>
            <person name="Svard S.G."/>
            <person name="Andersson J.O."/>
        </authorList>
    </citation>
    <scope>NUCLEOTIDE SEQUENCE</scope>
    <source>
        <strain evidence="1">PC1</strain>
    </source>
</reference>
<proteinExistence type="predicted"/>
<accession>A0A146K373</accession>
<protein>
    <submittedName>
        <fullName evidence="1">Uncharacterized protein</fullName>
    </submittedName>
</protein>
<sequence length="872" mass="102628">KKDEVDYQLCEFISEEISENPFSFERDSLILIIGVTDKYIRQKLSLFCKQDDQLPHSEINFVLLKHLQQFAFYLDVNHLFRFITSLSVIFSVEQTDTTHLLLKLFPEQLQKYQSLHEDEVLLIFLLSAMSTRTLVAQIQKIVEFVDSTNCQHSFFSNQVNKFFITELAVLAEQQFSQNRQLLNEFNSLRKLQQNRQKYLKWEFGALQEEEQLMLVQEAECSVSTVQPIQENEEKQLVPQFHFTFDSINDCIKSYQELFKSQMYIKSDERINSLIGQFLAQSNCRTHCKYFEELKNFDQKISALIGLCLKHGLIDQLHDFLKKQKHFLHQLYFLKAPILDEYLLSEMLETVQQAVQNFDLGQVGSFSVDEPETTIVIDDFQTLCQVVKQNLECSNCSNKTQIIGHFTELLAKSRQNGQLLLMRIQTFGYNQNTIFHTHLGTEAQWNLFIKLICADSDLLQCVCEIMMNTELDTKQEQMFPSSSQNIRIWRQLSECEYKFLPSAQEIVLGLAHQNFIKINDAETTVSKLKQLYVNFSHEATTYSLLKLVMYISSILSFDNDIKQQIIDQNPSYDYLRNMNVDEFCIFFLTQSIRNRQLQFQFASFDELEKQPKFLQLLLKRSKNVVLQNAEHRKMISHIIQKIQNAKYDEKVLDQISTLERIRQARMEVLGQVFHEFDITTQQSIIDHLKAHSLAETKQASEANTKYQCKLDIPDEFDQSTEESAKLQKIQIIQNLVHTDVYDLQKFVDKLVQLYNMDRETVETLSQEEILLILYQKIYKRMSALNQINLQEYFFFTAPILNQQMVQKVQNLTESDGEENHEQHSVQNKEDEKELIEKLQCECLQLKADNKQKDQYIRQLEMLILQIQDDKPIQ</sequence>